<dbReference type="GO" id="GO:0005829">
    <property type="term" value="C:cytosol"/>
    <property type="evidence" value="ECO:0007669"/>
    <property type="project" value="TreeGrafter"/>
</dbReference>
<dbReference type="InterPro" id="IPR036452">
    <property type="entry name" value="Ribo_hydro-like"/>
</dbReference>
<dbReference type="OMA" id="WVGVETK"/>
<organism evidence="4 5">
    <name type="scientific">Pyricularia oryzae</name>
    <name type="common">Rice blast fungus</name>
    <name type="synonym">Magnaporthe oryzae</name>
    <dbReference type="NCBI Taxonomy" id="318829"/>
    <lineage>
        <taxon>Eukaryota</taxon>
        <taxon>Fungi</taxon>
        <taxon>Dikarya</taxon>
        <taxon>Ascomycota</taxon>
        <taxon>Pezizomycotina</taxon>
        <taxon>Sordariomycetes</taxon>
        <taxon>Sordariomycetidae</taxon>
        <taxon>Magnaporthales</taxon>
        <taxon>Pyriculariaceae</taxon>
        <taxon>Pyricularia</taxon>
    </lineage>
</organism>
<dbReference type="SMR" id="A0A4P7NNM6"/>
<evidence type="ECO:0000256" key="3">
    <source>
        <dbReference type="ARBA" id="ARBA00023295"/>
    </source>
</evidence>
<dbReference type="AlphaFoldDB" id="A0A4P7NNM6"/>
<dbReference type="SUPFAM" id="SSF53590">
    <property type="entry name" value="Nucleoside hydrolase"/>
    <property type="match status" value="1"/>
</dbReference>
<dbReference type="Pfam" id="PF01156">
    <property type="entry name" value="IU_nuc_hydro"/>
    <property type="match status" value="1"/>
</dbReference>
<evidence type="ECO:0000256" key="2">
    <source>
        <dbReference type="ARBA" id="ARBA00022801"/>
    </source>
</evidence>
<dbReference type="GO" id="GO:0070636">
    <property type="term" value="F:nicotinic acid riboside hydrolase activity"/>
    <property type="evidence" value="ECO:0007669"/>
    <property type="project" value="EnsemblFungi"/>
</dbReference>
<dbReference type="GO" id="GO:0008655">
    <property type="term" value="P:pyrimidine-containing compound salvage"/>
    <property type="evidence" value="ECO:0007669"/>
    <property type="project" value="EnsemblFungi"/>
</dbReference>
<proteinExistence type="inferred from homology"/>
<gene>
    <name evidence="4" type="ORF">PoMZ_05605</name>
</gene>
<dbReference type="Proteomes" id="UP000294847">
    <property type="component" value="Chromosome 6"/>
</dbReference>
<dbReference type="GO" id="GO:0006218">
    <property type="term" value="P:uridine catabolic process"/>
    <property type="evidence" value="ECO:0007669"/>
    <property type="project" value="EnsemblFungi"/>
</dbReference>
<dbReference type="Gene3D" id="3.90.245.10">
    <property type="entry name" value="Ribonucleoside hydrolase-like"/>
    <property type="match status" value="1"/>
</dbReference>
<dbReference type="GO" id="GO:0034355">
    <property type="term" value="P:NAD+ biosynthetic process via the salvage pathway"/>
    <property type="evidence" value="ECO:0007669"/>
    <property type="project" value="EnsemblFungi"/>
</dbReference>
<dbReference type="VEuPathDB" id="FungiDB:M_BR32_EuGene_00096181"/>
<comment type="similarity">
    <text evidence="1">Belongs to the IUNH family.</text>
</comment>
<dbReference type="InterPro" id="IPR001910">
    <property type="entry name" value="Inosine/uridine_hydrolase_dom"/>
</dbReference>
<dbReference type="InterPro" id="IPR023186">
    <property type="entry name" value="IUNH"/>
</dbReference>
<dbReference type="CDD" id="cd02651">
    <property type="entry name" value="nuc_hydro_IU_UC_XIUA"/>
    <property type="match status" value="1"/>
</dbReference>
<keyword evidence="3" id="KW-0326">Glycosidase</keyword>
<dbReference type="GO" id="GO:0006152">
    <property type="term" value="P:purine nucleoside catabolic process"/>
    <property type="evidence" value="ECO:0007669"/>
    <property type="project" value="TreeGrafter"/>
</dbReference>
<dbReference type="GO" id="GO:0019358">
    <property type="term" value="P:nicotinate nucleotide salvage"/>
    <property type="evidence" value="ECO:0007669"/>
    <property type="project" value="EnsemblFungi"/>
</dbReference>
<dbReference type="GO" id="GO:0006216">
    <property type="term" value="P:cytidine catabolic process"/>
    <property type="evidence" value="ECO:0007669"/>
    <property type="project" value="EnsemblFungi"/>
</dbReference>
<dbReference type="EMBL" id="CP034209">
    <property type="protein sequence ID" value="QBZ63914.1"/>
    <property type="molecule type" value="Genomic_DNA"/>
</dbReference>
<name>A0A4P7NNM6_PYROR</name>
<reference evidence="4 5" key="1">
    <citation type="journal article" date="2019" name="Mol. Biol. Evol.">
        <title>Blast fungal genomes show frequent chromosomal changes, gene gains and losses, and effector gene turnover.</title>
        <authorList>
            <person name="Gomez Luciano L.B."/>
            <person name="Jason Tsai I."/>
            <person name="Chuma I."/>
            <person name="Tosa Y."/>
            <person name="Chen Y.H."/>
            <person name="Li J.Y."/>
            <person name="Li M.Y."/>
            <person name="Jade Lu M.Y."/>
            <person name="Nakayashiki H."/>
            <person name="Li W.H."/>
        </authorList>
    </citation>
    <scope>NUCLEOTIDE SEQUENCE [LARGE SCALE GENOMIC DNA]</scope>
    <source>
        <strain evidence="4">MZ5-1-6</strain>
    </source>
</reference>
<evidence type="ECO:0000313" key="5">
    <source>
        <dbReference type="Proteomes" id="UP000294847"/>
    </source>
</evidence>
<evidence type="ECO:0000313" key="4">
    <source>
        <dbReference type="EMBL" id="QBZ63914.1"/>
    </source>
</evidence>
<dbReference type="PANTHER" id="PTHR12304:SF4">
    <property type="entry name" value="URIDINE NUCLEOSIDASE"/>
    <property type="match status" value="1"/>
</dbReference>
<dbReference type="GO" id="GO:0008477">
    <property type="term" value="F:purine nucleosidase activity"/>
    <property type="evidence" value="ECO:0007669"/>
    <property type="project" value="TreeGrafter"/>
</dbReference>
<protein>
    <submittedName>
        <fullName evidence="4">Uncharacterized protein</fullName>
    </submittedName>
</protein>
<evidence type="ECO:0000256" key="1">
    <source>
        <dbReference type="ARBA" id="ARBA00009176"/>
    </source>
</evidence>
<dbReference type="GO" id="GO:0070635">
    <property type="term" value="F:nicotinamide riboside hydrolase activity"/>
    <property type="evidence" value="ECO:0007669"/>
    <property type="project" value="EnsemblFungi"/>
</dbReference>
<dbReference type="PANTHER" id="PTHR12304">
    <property type="entry name" value="INOSINE-URIDINE PREFERRING NUCLEOSIDE HYDROLASE"/>
    <property type="match status" value="1"/>
</dbReference>
<dbReference type="GO" id="GO:0045437">
    <property type="term" value="F:uridine nucleosidase activity"/>
    <property type="evidence" value="ECO:0007669"/>
    <property type="project" value="EnsemblFungi"/>
</dbReference>
<accession>A0A4P7NNM6</accession>
<keyword evidence="2" id="KW-0378">Hydrolase</keyword>
<sequence>MSAQPIPVWLDCDPGHDDAFAILLAAHHPMINLLGISTVFGNASLEKTTYNATSLLAAIGKHDQVTVYPGAAKARSRPPVHSPTDIHGESGIDGTDLLPKPLRAPDRSISAVDAMAKAVLAQPAGTPWIVATGCLTNVAEAVEKYPQLAEHVAGLSFMGGAVGGGFTTAVSGQVDGLERIGNRTPWAEFNIFIDPESADFILSNEVLAQKSTMIPLDVTHLVLATKEVQQRLLHGDGGPVEAGAKGRTTLRVMLVELLNFFAETYRTAFGITEGPPLHDPVAAAIVLQTLPEEYRIPFYDFDIARDGGKRHERFSVKVVTEGTYEDAYAGAQTGRTIATLLPEGAQGVAIPRGLDIPKFWTVIEECIQRADNLNAKSSAGGPGA</sequence>